<dbReference type="GeneID" id="66302445"/>
<evidence type="ECO:0000313" key="4">
    <source>
        <dbReference type="EMBL" id="SLK21540.1"/>
    </source>
</evidence>
<dbReference type="SUPFAM" id="SSF46785">
    <property type="entry name" value="Winged helix' DNA-binding domain"/>
    <property type="match status" value="1"/>
</dbReference>
<dbReference type="GO" id="GO:0003677">
    <property type="term" value="F:DNA binding"/>
    <property type="evidence" value="ECO:0007669"/>
    <property type="project" value="UniProtKB-KW"/>
</dbReference>
<dbReference type="OrthoDB" id="9808360at2"/>
<organism evidence="4 5">
    <name type="scientific">Clostridium chauvoei JF4335</name>
    <dbReference type="NCBI Taxonomy" id="1351755"/>
    <lineage>
        <taxon>Bacteria</taxon>
        <taxon>Bacillati</taxon>
        <taxon>Bacillota</taxon>
        <taxon>Clostridia</taxon>
        <taxon>Eubacteriales</taxon>
        <taxon>Clostridiaceae</taxon>
        <taxon>Clostridium</taxon>
    </lineage>
</organism>
<keyword evidence="5" id="KW-1185">Reference proteome</keyword>
<dbReference type="GO" id="GO:0003700">
    <property type="term" value="F:DNA-binding transcription factor activity"/>
    <property type="evidence" value="ECO:0007669"/>
    <property type="project" value="TreeGrafter"/>
</dbReference>
<dbReference type="STRING" id="1351755.CCH01_21340"/>
<dbReference type="Pfam" id="PF02082">
    <property type="entry name" value="Rrf2"/>
    <property type="match status" value="1"/>
</dbReference>
<dbReference type="InterPro" id="IPR000944">
    <property type="entry name" value="Tscrpt_reg_Rrf2"/>
</dbReference>
<evidence type="ECO:0000256" key="2">
    <source>
        <dbReference type="ARBA" id="ARBA00034078"/>
    </source>
</evidence>
<protein>
    <recommendedName>
        <fullName evidence="3">HTH-type transcriptional regulator NsrR</fullName>
    </recommendedName>
</protein>
<dbReference type="InterPro" id="IPR036388">
    <property type="entry name" value="WH-like_DNA-bd_sf"/>
</dbReference>
<dbReference type="PANTHER" id="PTHR33221:SF4">
    <property type="entry name" value="HTH-TYPE TRANSCRIPTIONAL REPRESSOR NSRR"/>
    <property type="match status" value="1"/>
</dbReference>
<evidence type="ECO:0000256" key="3">
    <source>
        <dbReference type="ARBA" id="ARBA00040173"/>
    </source>
</evidence>
<dbReference type="EMBL" id="LT799839">
    <property type="protein sequence ID" value="SLK21540.1"/>
    <property type="molecule type" value="Genomic_DNA"/>
</dbReference>
<dbReference type="Proteomes" id="UP000190476">
    <property type="component" value="Chromosome I"/>
</dbReference>
<dbReference type="PANTHER" id="PTHR33221">
    <property type="entry name" value="WINGED HELIX-TURN-HELIX TRANSCRIPTIONAL REGULATOR, RRF2 FAMILY"/>
    <property type="match status" value="1"/>
</dbReference>
<name>A0A1U6JMK5_9CLOT</name>
<dbReference type="PROSITE" id="PS51197">
    <property type="entry name" value="HTH_RRF2_2"/>
    <property type="match status" value="1"/>
</dbReference>
<dbReference type="RefSeq" id="WP_079481581.1">
    <property type="nucleotide sequence ID" value="NZ_CBML010000006.1"/>
</dbReference>
<proteinExistence type="predicted"/>
<dbReference type="Gene3D" id="1.10.10.10">
    <property type="entry name" value="Winged helix-like DNA-binding domain superfamily/Winged helix DNA-binding domain"/>
    <property type="match status" value="1"/>
</dbReference>
<dbReference type="InterPro" id="IPR036390">
    <property type="entry name" value="WH_DNA-bd_sf"/>
</dbReference>
<comment type="cofactor">
    <cofactor evidence="2">
        <name>[2Fe-2S] cluster</name>
        <dbReference type="ChEBI" id="CHEBI:190135"/>
    </cofactor>
</comment>
<sequence>MYLSKFTDYSFRALIYLAINRDKLCTVEELASNLEISEHHLKKIIHKLAKTDYIISIKGRSGGLKLGLEPKDINLGEVLKVTEDNLNIAECFNKENTCPFIVGGCKLKGIMNKSLKSFVDEFSKYTLEDVL</sequence>
<dbReference type="AlphaFoldDB" id="A0A1U6JMK5"/>
<evidence type="ECO:0000313" key="5">
    <source>
        <dbReference type="Proteomes" id="UP000190476"/>
    </source>
</evidence>
<keyword evidence="1" id="KW-0238">DNA-binding</keyword>
<gene>
    <name evidence="4" type="ORF">CCH01_21340</name>
</gene>
<evidence type="ECO:0000256" key="1">
    <source>
        <dbReference type="ARBA" id="ARBA00023125"/>
    </source>
</evidence>
<dbReference type="NCBIfam" id="TIGR00738">
    <property type="entry name" value="rrf2_super"/>
    <property type="match status" value="1"/>
</dbReference>
<reference evidence="5" key="1">
    <citation type="submission" date="2017-03" db="EMBL/GenBank/DDBJ databases">
        <authorList>
            <person name="Falquet L."/>
            <person name="Falquet L."/>
        </authorList>
    </citation>
    <scope>NUCLEOTIDE SEQUENCE [LARGE SCALE GENOMIC DNA]</scope>
</reference>
<accession>A0A1U6JMK5</accession>
<dbReference type="GO" id="GO:0005829">
    <property type="term" value="C:cytosol"/>
    <property type="evidence" value="ECO:0007669"/>
    <property type="project" value="TreeGrafter"/>
</dbReference>